<evidence type="ECO:0000256" key="4">
    <source>
        <dbReference type="ARBA" id="ARBA00022917"/>
    </source>
</evidence>
<dbReference type="InterPro" id="IPR000717">
    <property type="entry name" value="PCI_dom"/>
</dbReference>
<organism evidence="8">
    <name type="scientific">Caenorhabditis remanei</name>
    <name type="common">Caenorhabditis vulgaris</name>
    <dbReference type="NCBI Taxonomy" id="31234"/>
    <lineage>
        <taxon>Eukaryota</taxon>
        <taxon>Metazoa</taxon>
        <taxon>Ecdysozoa</taxon>
        <taxon>Nematoda</taxon>
        <taxon>Chromadorea</taxon>
        <taxon>Rhabditida</taxon>
        <taxon>Rhabditina</taxon>
        <taxon>Rhabditomorpha</taxon>
        <taxon>Rhabditoidea</taxon>
        <taxon>Rhabditidae</taxon>
        <taxon>Peloderinae</taxon>
        <taxon>Caenorhabditis</taxon>
    </lineage>
</organism>
<dbReference type="PROSITE" id="PS50250">
    <property type="entry name" value="PCI"/>
    <property type="match status" value="1"/>
</dbReference>
<dbReference type="Pfam" id="PF01133">
    <property type="entry name" value="ER"/>
    <property type="match status" value="1"/>
</dbReference>
<dbReference type="GO" id="GO:0033290">
    <property type="term" value="C:eukaryotic 48S preinitiation complex"/>
    <property type="evidence" value="ECO:0007669"/>
    <property type="project" value="UniProtKB-UniRule"/>
</dbReference>
<dbReference type="SUPFAM" id="SSF50156">
    <property type="entry name" value="PDZ domain-like"/>
    <property type="match status" value="1"/>
</dbReference>
<keyword evidence="3 5" id="KW-0396">Initiation factor</keyword>
<dbReference type="GO" id="GO:0003743">
    <property type="term" value="F:translation initiation factor activity"/>
    <property type="evidence" value="ECO:0007669"/>
    <property type="project" value="UniProtKB-UniRule"/>
</dbReference>
<dbReference type="SUPFAM" id="SSF48371">
    <property type="entry name" value="ARM repeat"/>
    <property type="match status" value="1"/>
</dbReference>
<dbReference type="GO" id="GO:0043022">
    <property type="term" value="F:ribosome binding"/>
    <property type="evidence" value="ECO:0007669"/>
    <property type="project" value="InterPro"/>
</dbReference>
<dbReference type="InterPro" id="IPR036890">
    <property type="entry name" value="HATPase_C_sf"/>
</dbReference>
<dbReference type="HOGENOM" id="CLU_376098_0_0_1"/>
<dbReference type="AlphaFoldDB" id="E3LTZ0"/>
<evidence type="ECO:0000256" key="1">
    <source>
        <dbReference type="ARBA" id="ARBA00007491"/>
    </source>
</evidence>
<proteinExistence type="inferred from homology"/>
<dbReference type="InterPro" id="IPR036388">
    <property type="entry name" value="WH-like_DNA-bd_sf"/>
</dbReference>
<dbReference type="SUPFAM" id="SSF143875">
    <property type="entry name" value="ERH-like"/>
    <property type="match status" value="1"/>
</dbReference>
<dbReference type="Gene3D" id="3.30.565.10">
    <property type="entry name" value="Histidine kinase-like ATPase, C-terminal domain"/>
    <property type="match status" value="1"/>
</dbReference>
<gene>
    <name evidence="5" type="primary">eif-3.K</name>
    <name evidence="7" type="ORF">CRE_30992</name>
</gene>
<dbReference type="GO" id="GO:0016282">
    <property type="term" value="C:eukaryotic 43S preinitiation complex"/>
    <property type="evidence" value="ECO:0007669"/>
    <property type="project" value="UniProtKB-UniRule"/>
</dbReference>
<dbReference type="Gene3D" id="2.30.42.10">
    <property type="match status" value="1"/>
</dbReference>
<comment type="subunit">
    <text evidence="5">Component of the eukaryotic translation initiation factor 3 (eIF-3) complex.</text>
</comment>
<dbReference type="GO" id="GO:0005852">
    <property type="term" value="C:eukaryotic translation initiation factor 3 complex"/>
    <property type="evidence" value="ECO:0007669"/>
    <property type="project" value="UniProtKB-UniRule"/>
</dbReference>
<dbReference type="eggNOG" id="KOG3252">
    <property type="taxonomic scope" value="Eukaryota"/>
</dbReference>
<evidence type="ECO:0000256" key="2">
    <source>
        <dbReference type="ARBA" id="ARBA00022490"/>
    </source>
</evidence>
<comment type="function">
    <text evidence="5">Component of the eukaryotic translation initiation factor 3 (eIF-3) complex, which is involved in protein synthesis of a specialized repertoire of mRNAs and, together with other initiation factors, stimulates binding of mRNA and methionyl-tRNAi to the 40S ribosome. The eIF-3 complex specifically targets and initiates translation of a subset of mRNAs involved in cell proliferation.</text>
</comment>
<dbReference type="InterPro" id="IPR036390">
    <property type="entry name" value="WH_DNA-bd_sf"/>
</dbReference>
<dbReference type="Pfam" id="PF10075">
    <property type="entry name" value="CSN8_PSD8_EIF3K"/>
    <property type="match status" value="1"/>
</dbReference>
<keyword evidence="8" id="KW-1185">Reference proteome</keyword>
<dbReference type="InterPro" id="IPR033464">
    <property type="entry name" value="CSN8_PSD8_EIF3K"/>
</dbReference>
<evidence type="ECO:0000256" key="3">
    <source>
        <dbReference type="ARBA" id="ARBA00022540"/>
    </source>
</evidence>
<evidence type="ECO:0000313" key="8">
    <source>
        <dbReference type="Proteomes" id="UP000008281"/>
    </source>
</evidence>
<dbReference type="Gene3D" id="1.25.40.250">
    <property type="entry name" value="ARM repeat, domain 1"/>
    <property type="match status" value="1"/>
</dbReference>
<dbReference type="SUPFAM" id="SSF55874">
    <property type="entry name" value="ATPase domain of HSP90 chaperone/DNA topoisomerase II/histidine kinase"/>
    <property type="match status" value="1"/>
</dbReference>
<dbReference type="InterPro" id="IPR016024">
    <property type="entry name" value="ARM-type_fold"/>
</dbReference>
<dbReference type="Proteomes" id="UP000008281">
    <property type="component" value="Unassembled WGS sequence"/>
</dbReference>
<dbReference type="GO" id="GO:0003723">
    <property type="term" value="F:RNA binding"/>
    <property type="evidence" value="ECO:0007669"/>
    <property type="project" value="UniProtKB-UniRule"/>
</dbReference>
<keyword evidence="2 5" id="KW-0963">Cytoplasm</keyword>
<evidence type="ECO:0000313" key="7">
    <source>
        <dbReference type="EMBL" id="EFP11313.1"/>
    </source>
</evidence>
<comment type="similarity">
    <text evidence="5">Belongs to the eIF-3 subunit K family.</text>
</comment>
<name>E3LTZ0_CAERE</name>
<sequence length="738" mass="85089">MYEQSLKKKNPIKNIITYNITNVYNYIDDFSHLSMIIYDENMSEYVQHDKQLVKQFIFHKANTNTENVIIISEKLQDGFGFRLIEEIDKPLNPDGTLFVSHVNCTSKVYGLLQYRDRILKYDGQDLTRMTYRAAVNVFVQAKIGHVANLLIERECIPYPMKHYVTSKDSKCTVGDDSRRILLQHFGSNPDFLKDLMLDACRDLERMCDLIRTSPFSEYTDDELYIEMHYDFKNNVVLIHDNGMGLNMNDVMTNIKNVGESHISKIKMFKNINNSIISHRGHSLITTAKAAKKLIMRSTMLSSSSILWEMNGSEYMVAEMIDRQKRGTQVEVHLKQMEFSDETQFRLYIESIAPSLPFPVNILDTRAANVTSDHSKQEHKKKQKRIESIQKAFFYMCSIYQQKESILEETLELQTTYECDASSRPSDLLALQTEMMLDKSKFFRHNSTTNRKVLKEFPESGNISSIVTGIIRDQNTVALQRLLMSLSDQCNSEKEMSFERLQRDFHEAIEGVNRYNPENVSDLAACVQAMVAENKYDKDIVFTILKLYQLNLEKYDEAVVRQVLLKTLMVLPSSDFALAKCLIDTNRLGSQELRRIFDLGAVLESCNFAVFWKLMKGTYKPSTNTTEPFKVPSEIPKMVKHSVGFEDSIKHYACRVISVTFQNIEKKLLSRLLGGASDNEVTVLAKKFGWEAKKNKCYIIERSDVQVDYYYTTHLLDNIEPEFAGQFLAADSSITTPLL</sequence>
<dbReference type="InterPro" id="IPR000781">
    <property type="entry name" value="ERH"/>
</dbReference>
<keyword evidence="4 5" id="KW-0648">Protein biosynthesis</keyword>
<dbReference type="InterPro" id="IPR035912">
    <property type="entry name" value="EHR_sf"/>
</dbReference>
<protein>
    <recommendedName>
        <fullName evidence="5">Eukaryotic translation initiation factor 3 subunit K</fullName>
        <shortName evidence="5">eIF3k</shortName>
    </recommendedName>
    <alternativeName>
        <fullName evidence="5">eIF-3 p25</fullName>
    </alternativeName>
</protein>
<dbReference type="OrthoDB" id="337745at2759"/>
<dbReference type="GO" id="GO:0006446">
    <property type="term" value="P:regulation of translational initiation"/>
    <property type="evidence" value="ECO:0007669"/>
    <property type="project" value="InterPro"/>
</dbReference>
<accession>E3LTZ0</accession>
<dbReference type="SUPFAM" id="SSF46785">
    <property type="entry name" value="Winged helix' DNA-binding domain"/>
    <property type="match status" value="1"/>
</dbReference>
<dbReference type="Gene3D" id="3.30.2260.10">
    <property type="entry name" value="Enhancer of rudimentary"/>
    <property type="match status" value="1"/>
</dbReference>
<dbReference type="GO" id="GO:0001732">
    <property type="term" value="P:formation of cytoplasmic translation initiation complex"/>
    <property type="evidence" value="ECO:0007669"/>
    <property type="project" value="UniProtKB-UniRule"/>
</dbReference>
<reference evidence="7" key="1">
    <citation type="submission" date="2007-07" db="EMBL/GenBank/DDBJ databases">
        <title>PCAP assembly of the Caenorhabditis remanei genome.</title>
        <authorList>
            <consortium name="The Caenorhabditis remanei Sequencing Consortium"/>
            <person name="Wilson R.K."/>
        </authorList>
    </citation>
    <scope>NUCLEOTIDE SEQUENCE [LARGE SCALE GENOMIC DNA]</scope>
    <source>
        <strain evidence="7">PB4641</strain>
    </source>
</reference>
<dbReference type="InterPro" id="IPR016020">
    <property type="entry name" value="Transl_init_fac_sub12_N_euk"/>
</dbReference>
<dbReference type="PANTHER" id="PTHR13022:SF0">
    <property type="entry name" value="EUKARYOTIC TRANSLATION INITIATION FACTOR 3 SUBUNIT K"/>
    <property type="match status" value="1"/>
</dbReference>
<dbReference type="InParanoid" id="E3LTZ0"/>
<dbReference type="InterPro" id="IPR036034">
    <property type="entry name" value="PDZ_sf"/>
</dbReference>
<dbReference type="PANTHER" id="PTHR13022">
    <property type="entry name" value="EUKARYOTIC TRANSLATION INITIATION FACTOR 3 SUBUNIT 11"/>
    <property type="match status" value="1"/>
</dbReference>
<dbReference type="EMBL" id="DS268415">
    <property type="protein sequence ID" value="EFP11313.1"/>
    <property type="molecule type" value="Genomic_DNA"/>
</dbReference>
<evidence type="ECO:0000259" key="6">
    <source>
        <dbReference type="PROSITE" id="PS50250"/>
    </source>
</evidence>
<dbReference type="InterPro" id="IPR009374">
    <property type="entry name" value="eIF3k"/>
</dbReference>
<comment type="subcellular location">
    <subcellularLocation>
        <location evidence="5">Cytoplasm</location>
    </subcellularLocation>
</comment>
<dbReference type="eggNOG" id="KOG3528">
    <property type="taxonomic scope" value="Eukaryota"/>
</dbReference>
<evidence type="ECO:0000256" key="5">
    <source>
        <dbReference type="HAMAP-Rule" id="MF_03010"/>
    </source>
</evidence>
<dbReference type="STRING" id="31234.E3LTZ0"/>
<comment type="similarity">
    <text evidence="1">Belongs to the E(R) family.</text>
</comment>
<dbReference type="Gene3D" id="1.10.10.10">
    <property type="entry name" value="Winged helix-like DNA-binding domain superfamily/Winged helix DNA-binding domain"/>
    <property type="match status" value="1"/>
</dbReference>
<dbReference type="HAMAP" id="MF_03010">
    <property type="entry name" value="eIF3k"/>
    <property type="match status" value="1"/>
</dbReference>
<dbReference type="FunFam" id="1.25.40.250:FF:000008">
    <property type="entry name" value="Eukaryotic translation initiation factor 3 subunit K"/>
    <property type="match status" value="1"/>
</dbReference>
<feature type="domain" description="PCI" evidence="6">
    <location>
        <begin position="535"/>
        <end position="712"/>
    </location>
</feature>